<protein>
    <submittedName>
        <fullName evidence="1">Uncharacterized protein</fullName>
    </submittedName>
</protein>
<dbReference type="RefSeq" id="WP_344938185.1">
    <property type="nucleotide sequence ID" value="NZ_BAABDM010000009.1"/>
</dbReference>
<reference evidence="2" key="1">
    <citation type="journal article" date="2019" name="Int. J. Syst. Evol. Microbiol.">
        <title>The Global Catalogue of Microorganisms (GCM) 10K type strain sequencing project: providing services to taxonomists for standard genome sequencing and annotation.</title>
        <authorList>
            <consortium name="The Broad Institute Genomics Platform"/>
            <consortium name="The Broad Institute Genome Sequencing Center for Infectious Disease"/>
            <person name="Wu L."/>
            <person name="Ma J."/>
        </authorList>
    </citation>
    <scope>NUCLEOTIDE SEQUENCE [LARGE SCALE GENOMIC DNA]</scope>
    <source>
        <strain evidence="2">JCM 17304</strain>
    </source>
</reference>
<dbReference type="EMBL" id="BAABDM010000009">
    <property type="protein sequence ID" value="GAA4104254.1"/>
    <property type="molecule type" value="Genomic_DNA"/>
</dbReference>
<organism evidence="1 2">
    <name type="scientific">Zhongshania borealis</name>
    <dbReference type="NCBI Taxonomy" id="889488"/>
    <lineage>
        <taxon>Bacteria</taxon>
        <taxon>Pseudomonadati</taxon>
        <taxon>Pseudomonadota</taxon>
        <taxon>Gammaproteobacteria</taxon>
        <taxon>Cellvibrionales</taxon>
        <taxon>Spongiibacteraceae</taxon>
        <taxon>Zhongshania</taxon>
    </lineage>
</organism>
<accession>A0ABP7X3Y7</accession>
<name>A0ABP7X3Y7_9GAMM</name>
<evidence type="ECO:0000313" key="2">
    <source>
        <dbReference type="Proteomes" id="UP001500392"/>
    </source>
</evidence>
<sequence>MGRGLITSIENGENSGRLLEHDFVVLNHQRHHLTAEKGLASAMLDAPEIPKLGQARNALVVWMSKGGSPAVIQAVASYF</sequence>
<dbReference type="SUPFAM" id="SSF52833">
    <property type="entry name" value="Thioredoxin-like"/>
    <property type="match status" value="1"/>
</dbReference>
<comment type="caution">
    <text evidence="1">The sequence shown here is derived from an EMBL/GenBank/DDBJ whole genome shotgun (WGS) entry which is preliminary data.</text>
</comment>
<gene>
    <name evidence="1" type="ORF">GCM10022414_33090</name>
</gene>
<proteinExistence type="predicted"/>
<evidence type="ECO:0000313" key="1">
    <source>
        <dbReference type="EMBL" id="GAA4104254.1"/>
    </source>
</evidence>
<keyword evidence="2" id="KW-1185">Reference proteome</keyword>
<dbReference type="Proteomes" id="UP001500392">
    <property type="component" value="Unassembled WGS sequence"/>
</dbReference>
<dbReference type="InterPro" id="IPR036249">
    <property type="entry name" value="Thioredoxin-like_sf"/>
</dbReference>